<dbReference type="InterPro" id="IPR003807">
    <property type="entry name" value="DUF202"/>
</dbReference>
<evidence type="ECO:0000256" key="3">
    <source>
        <dbReference type="ARBA" id="ARBA00022692"/>
    </source>
</evidence>
<evidence type="ECO:0000256" key="4">
    <source>
        <dbReference type="ARBA" id="ARBA00022989"/>
    </source>
</evidence>
<keyword evidence="2" id="KW-1003">Cell membrane</keyword>
<proteinExistence type="predicted"/>
<keyword evidence="5 6" id="KW-0472">Membrane</keyword>
<dbReference type="InterPro" id="IPR052053">
    <property type="entry name" value="IM_YidH-like"/>
</dbReference>
<dbReference type="EMBL" id="JAUSTQ010000001">
    <property type="protein sequence ID" value="MDQ0158410.1"/>
    <property type="molecule type" value="Genomic_DNA"/>
</dbReference>
<comment type="caution">
    <text evidence="8">The sequence shown here is derived from an EMBL/GenBank/DDBJ whole genome shotgun (WGS) entry which is preliminary data.</text>
</comment>
<organism evidence="8 9">
    <name type="scientific">Alkalibacillus salilacus</name>
    <dbReference type="NCBI Taxonomy" id="284582"/>
    <lineage>
        <taxon>Bacteria</taxon>
        <taxon>Bacillati</taxon>
        <taxon>Bacillota</taxon>
        <taxon>Bacilli</taxon>
        <taxon>Bacillales</taxon>
        <taxon>Bacillaceae</taxon>
        <taxon>Alkalibacillus</taxon>
    </lineage>
</organism>
<feature type="transmembrane region" description="Helical" evidence="6">
    <location>
        <begin position="58"/>
        <end position="76"/>
    </location>
</feature>
<keyword evidence="9" id="KW-1185">Reference proteome</keyword>
<dbReference type="PANTHER" id="PTHR34187:SF2">
    <property type="entry name" value="DUF202 DOMAIN-CONTAINING PROTEIN"/>
    <property type="match status" value="1"/>
</dbReference>
<keyword evidence="4 6" id="KW-1133">Transmembrane helix</keyword>
<evidence type="ECO:0000313" key="9">
    <source>
        <dbReference type="Proteomes" id="UP001224359"/>
    </source>
</evidence>
<gene>
    <name evidence="8" type="ORF">J2S77_000360</name>
</gene>
<feature type="transmembrane region" description="Helical" evidence="6">
    <location>
        <begin position="96"/>
        <end position="117"/>
    </location>
</feature>
<dbReference type="Proteomes" id="UP001224359">
    <property type="component" value="Unassembled WGS sequence"/>
</dbReference>
<feature type="domain" description="DUF202" evidence="7">
    <location>
        <begin position="12"/>
        <end position="83"/>
    </location>
</feature>
<evidence type="ECO:0000256" key="5">
    <source>
        <dbReference type="ARBA" id="ARBA00023136"/>
    </source>
</evidence>
<evidence type="ECO:0000256" key="6">
    <source>
        <dbReference type="SAM" id="Phobius"/>
    </source>
</evidence>
<name>A0ABT9VBQ4_9BACI</name>
<sequence>MRETEDSKYIQQHLANERTYLAWIRTALAIMGIGFLIVNVHFSTGASVGGQSDQLVEMIGILSVVIGLVAIVFSTVHYVRKKKQINDQTFTSSLHLVWLISALMLVMAGLFFAYFYLY</sequence>
<evidence type="ECO:0000259" key="7">
    <source>
        <dbReference type="Pfam" id="PF02656"/>
    </source>
</evidence>
<evidence type="ECO:0000313" key="8">
    <source>
        <dbReference type="EMBL" id="MDQ0158410.1"/>
    </source>
</evidence>
<dbReference type="PANTHER" id="PTHR34187">
    <property type="entry name" value="FGR18P"/>
    <property type="match status" value="1"/>
</dbReference>
<feature type="transmembrane region" description="Helical" evidence="6">
    <location>
        <begin position="20"/>
        <end position="38"/>
    </location>
</feature>
<dbReference type="RefSeq" id="WP_306974082.1">
    <property type="nucleotide sequence ID" value="NZ_JAUSTQ010000001.1"/>
</dbReference>
<protein>
    <submittedName>
        <fullName evidence="8">Membrane protein</fullName>
    </submittedName>
</protein>
<dbReference type="Pfam" id="PF02656">
    <property type="entry name" value="DUF202"/>
    <property type="match status" value="1"/>
</dbReference>
<evidence type="ECO:0000256" key="1">
    <source>
        <dbReference type="ARBA" id="ARBA00004651"/>
    </source>
</evidence>
<evidence type="ECO:0000256" key="2">
    <source>
        <dbReference type="ARBA" id="ARBA00022475"/>
    </source>
</evidence>
<keyword evidence="3 6" id="KW-0812">Transmembrane</keyword>
<reference evidence="8 9" key="1">
    <citation type="submission" date="2023-07" db="EMBL/GenBank/DDBJ databases">
        <title>Genomic Encyclopedia of Type Strains, Phase IV (KMG-IV): sequencing the most valuable type-strain genomes for metagenomic binning, comparative biology and taxonomic classification.</title>
        <authorList>
            <person name="Goeker M."/>
        </authorList>
    </citation>
    <scope>NUCLEOTIDE SEQUENCE [LARGE SCALE GENOMIC DNA]</scope>
    <source>
        <strain evidence="8 9">DSM 16460</strain>
    </source>
</reference>
<accession>A0ABT9VBQ4</accession>
<comment type="subcellular location">
    <subcellularLocation>
        <location evidence="1">Cell membrane</location>
        <topology evidence="1">Multi-pass membrane protein</topology>
    </subcellularLocation>
</comment>